<accession>A0AAD9HHU5</accession>
<evidence type="ECO:0000256" key="1">
    <source>
        <dbReference type="SAM" id="SignalP"/>
    </source>
</evidence>
<reference evidence="2" key="1">
    <citation type="submission" date="2021-06" db="EMBL/GenBank/DDBJ databases">
        <title>Comparative genomics, transcriptomics and evolutionary studies reveal genomic signatures of adaptation to plant cell wall in hemibiotrophic fungi.</title>
        <authorList>
            <consortium name="DOE Joint Genome Institute"/>
            <person name="Baroncelli R."/>
            <person name="Diaz J.F."/>
            <person name="Benocci T."/>
            <person name="Peng M."/>
            <person name="Battaglia E."/>
            <person name="Haridas S."/>
            <person name="Andreopoulos W."/>
            <person name="Labutti K."/>
            <person name="Pangilinan J."/>
            <person name="Floch G.L."/>
            <person name="Makela M.R."/>
            <person name="Henrissat B."/>
            <person name="Grigoriev I.V."/>
            <person name="Crouch J.A."/>
            <person name="De Vries R.P."/>
            <person name="Sukno S.A."/>
            <person name="Thon M.R."/>
        </authorList>
    </citation>
    <scope>NUCLEOTIDE SEQUENCE</scope>
    <source>
        <strain evidence="2">MAFF235873</strain>
    </source>
</reference>
<proteinExistence type="predicted"/>
<keyword evidence="1" id="KW-0732">Signal</keyword>
<gene>
    <name evidence="2" type="ORF">LX32DRAFT_728895</name>
</gene>
<sequence>MRFSAIFLFAASVAAVALDTSVSPELSRPGRRGVDCGACAGLVEESNLSNMFDFNLGISGQMYKA</sequence>
<evidence type="ECO:0000313" key="2">
    <source>
        <dbReference type="EMBL" id="KAK2028114.1"/>
    </source>
</evidence>
<dbReference type="EMBL" id="MU842883">
    <property type="protein sequence ID" value="KAK2028114.1"/>
    <property type="molecule type" value="Genomic_DNA"/>
</dbReference>
<keyword evidence="3" id="KW-1185">Reference proteome</keyword>
<name>A0AAD9HHU5_9PEZI</name>
<comment type="caution">
    <text evidence="2">The sequence shown here is derived from an EMBL/GenBank/DDBJ whole genome shotgun (WGS) entry which is preliminary data.</text>
</comment>
<evidence type="ECO:0000313" key="3">
    <source>
        <dbReference type="Proteomes" id="UP001232148"/>
    </source>
</evidence>
<feature type="signal peptide" evidence="1">
    <location>
        <begin position="1"/>
        <end position="15"/>
    </location>
</feature>
<organism evidence="2 3">
    <name type="scientific">Colletotrichum zoysiae</name>
    <dbReference type="NCBI Taxonomy" id="1216348"/>
    <lineage>
        <taxon>Eukaryota</taxon>
        <taxon>Fungi</taxon>
        <taxon>Dikarya</taxon>
        <taxon>Ascomycota</taxon>
        <taxon>Pezizomycotina</taxon>
        <taxon>Sordariomycetes</taxon>
        <taxon>Hypocreomycetidae</taxon>
        <taxon>Glomerellales</taxon>
        <taxon>Glomerellaceae</taxon>
        <taxon>Colletotrichum</taxon>
        <taxon>Colletotrichum graminicola species complex</taxon>
    </lineage>
</organism>
<dbReference type="Proteomes" id="UP001232148">
    <property type="component" value="Unassembled WGS sequence"/>
</dbReference>
<protein>
    <submittedName>
        <fullName evidence="2">Uncharacterized protein</fullName>
    </submittedName>
</protein>
<feature type="chain" id="PRO_5042194910" evidence="1">
    <location>
        <begin position="16"/>
        <end position="65"/>
    </location>
</feature>
<dbReference type="AlphaFoldDB" id="A0AAD9HHU5"/>